<dbReference type="RefSeq" id="YP_007003687.1">
    <property type="nucleotide sequence ID" value="NC_019491.1"/>
</dbReference>
<dbReference type="GeneID" id="14011176"/>
<evidence type="ECO:0000256" key="1">
    <source>
        <dbReference type="SAM" id="MobiDB-lite"/>
    </source>
</evidence>
<name>K7PC48_9VIRU</name>
<sequence>MLTIRNKTMSAVDALASFPEMYCGLAEQNNKGNLPDYYEEYLSEDDFPSELDELTENMYFEQYAILSRLEAKKAKKNQPRSSESKEHLEHREAEVQTEDEDPEILSTMMYITSFIELAYFMYLGLTWSLNMG</sequence>
<evidence type="ECO:0000256" key="2">
    <source>
        <dbReference type="SAM" id="Phobius"/>
    </source>
</evidence>
<keyword evidence="2" id="KW-0472">Membrane</keyword>
<feature type="region of interest" description="Disordered" evidence="1">
    <location>
        <begin position="75"/>
        <end position="99"/>
    </location>
</feature>
<evidence type="ECO:0000313" key="4">
    <source>
        <dbReference type="Proteomes" id="UP000118426"/>
    </source>
</evidence>
<reference evidence="3 4" key="1">
    <citation type="journal article" date="2013" name="J. Virol.">
        <title>Comparative genomics of carp herpesviruses.</title>
        <authorList>
            <person name="Davison A.J."/>
            <person name="Kurobe T."/>
            <person name="Gatherer D."/>
            <person name="Cunningham C."/>
            <person name="Korf I."/>
            <person name="Fukuda H."/>
            <person name="Hedrick R.P."/>
            <person name="Waltzek T.B."/>
        </authorList>
    </citation>
    <scope>NUCLEOTIDE SEQUENCE [LARGE SCALE GENOMIC DNA]</scope>
    <source>
        <strain evidence="3">NG-J1</strain>
    </source>
</reference>
<accession>K7PC48</accession>
<keyword evidence="2" id="KW-0812">Transmembrane</keyword>
<dbReference type="EMBL" id="JQ815363">
    <property type="protein sequence ID" value="AFJ20322.1"/>
    <property type="molecule type" value="Genomic_DNA"/>
</dbReference>
<protein>
    <submittedName>
        <fullName evidence="3">Protein ORF10B</fullName>
    </submittedName>
</protein>
<feature type="transmembrane region" description="Helical" evidence="2">
    <location>
        <begin position="108"/>
        <end position="129"/>
    </location>
</feature>
<dbReference type="Proteomes" id="UP000118426">
    <property type="component" value="Segment"/>
</dbReference>
<proteinExistence type="predicted"/>
<dbReference type="KEGG" id="vg:14011176"/>
<feature type="compositionally biased region" description="Basic and acidic residues" evidence="1">
    <location>
        <begin position="82"/>
        <end position="94"/>
    </location>
</feature>
<keyword evidence="4" id="KW-1185">Reference proteome</keyword>
<keyword evidence="2" id="KW-1133">Transmembrane helix</keyword>
<evidence type="ECO:0000313" key="3">
    <source>
        <dbReference type="EMBL" id="AFJ20322.1"/>
    </source>
</evidence>
<gene>
    <name evidence="3" type="ORF">CyHV1_ORF10B</name>
</gene>
<organism evidence="3 4">
    <name type="scientific">Cyprinid herpesvirus 1</name>
    <dbReference type="NCBI Taxonomy" id="317858"/>
    <lineage>
        <taxon>Viruses</taxon>
        <taxon>Duplodnaviria</taxon>
        <taxon>Heunggongvirae</taxon>
        <taxon>Peploviricota</taxon>
        <taxon>Herviviricetes</taxon>
        <taxon>Herpesvirales</taxon>
        <taxon>Alloherpesviridae</taxon>
        <taxon>Cyvirus</taxon>
        <taxon>Cyvirus cyprinidallo1</taxon>
    </lineage>
</organism>